<proteinExistence type="predicted"/>
<dbReference type="InterPro" id="IPR036278">
    <property type="entry name" value="Sialidase_sf"/>
</dbReference>
<feature type="compositionally biased region" description="Polar residues" evidence="1">
    <location>
        <begin position="628"/>
        <end position="638"/>
    </location>
</feature>
<feature type="region of interest" description="Disordered" evidence="1">
    <location>
        <begin position="164"/>
        <end position="184"/>
    </location>
</feature>
<feature type="region of interest" description="Disordered" evidence="1">
    <location>
        <begin position="617"/>
        <end position="638"/>
    </location>
</feature>
<feature type="compositionally biased region" description="Polar residues" evidence="1">
    <location>
        <begin position="61"/>
        <end position="70"/>
    </location>
</feature>
<dbReference type="Gene3D" id="3.20.20.140">
    <property type="entry name" value="Metal-dependent hydrolases"/>
    <property type="match status" value="1"/>
</dbReference>
<evidence type="ECO:0000313" key="3">
    <source>
        <dbReference type="Proteomes" id="UP000198282"/>
    </source>
</evidence>
<dbReference type="CDD" id="cd15482">
    <property type="entry name" value="Sialidase_non-viral"/>
    <property type="match status" value="1"/>
</dbReference>
<dbReference type="InterPro" id="IPR016195">
    <property type="entry name" value="Pol/histidinol_Pase-like"/>
</dbReference>
<dbReference type="EMBL" id="FZOD01000053">
    <property type="protein sequence ID" value="SNT51034.1"/>
    <property type="molecule type" value="Genomic_DNA"/>
</dbReference>
<sequence length="813" mass="87441">MIVGGTVIAASGLTTEQASASATEQTPAPATTSGKHTTPQGQWLAGETHAHDDHSADGSLPRQTSKQTLPGNLPLSDQIGEAERIGLDFLPLTDHRTYDQHWDPQWQSSKLLLIPGEEANGSPHAIVLGAIDTIVDGANPPGSPAFRHVQQSIWDTHAQDAAWSTAHPDDGEYTPATGPTDNASAQGMNTVEVWNVASNPDAQIDYTENRWNNGFRFGAVGASDCHFRELWGTASPGQPTTWVFASQRSVRGILDAIRAGRTSVSATPQGPFVTIEADVDGDGAFEAIGGDEMIVRDRKLPKKARLRVRIRRGAGTRVLIYASPGRSAGPLATFTPDTADQTYLIPFTLGAAHNWYRAEVRAPGALSGRDADPTLPDQLRAATSPIFISLRTPAEPTPEIALPPADTRNDHATPALGETGQFTGFADVAGQGDTAHVVAETHRDHKTSILYRRMDPHGHTTHTVELSAGSSTACSPRIAVSGDDVWVVWQDSQGREQPHQPEIFLRHSRNAGRTFEPATRLTNGRGRAIHPALSVLAGKYPVVAWADNSTGAFDVYAQVIGLDKTPVNLSAPGKTTDPGTPATDARSPKYPASLFPAIAVTADRSIMVTWQDNRFDPDPLWTGHTPAPGQTPTGTDPDNWQILASTRAADSHSWTQPVQVSAATDAADRHPSVATDRDGTFVVMWETKALKSSGANLSLRASRSADGGRTWSAPEPVGLNPDAMSQRPRLSQDPDNSVRAVWYDTRSADWRWKVFTSRLDRRSGWTPPAQLTTLGNGTFPSIGHGFVVFTSDRAATRTQRDGTQQIYLIPTPR</sequence>
<dbReference type="SUPFAM" id="SSF89550">
    <property type="entry name" value="PHP domain-like"/>
    <property type="match status" value="1"/>
</dbReference>
<protein>
    <submittedName>
        <fullName evidence="2">Predicted metal-dependent phosphoesterase TrpH, contains PHP domain</fullName>
    </submittedName>
</protein>
<feature type="region of interest" description="Disordered" evidence="1">
    <location>
        <begin position="15"/>
        <end position="76"/>
    </location>
</feature>
<evidence type="ECO:0000313" key="2">
    <source>
        <dbReference type="EMBL" id="SNT51034.1"/>
    </source>
</evidence>
<accession>A0A239N9C7</accession>
<name>A0A239N9C7_9ACTN</name>
<dbReference type="SUPFAM" id="SSF50939">
    <property type="entry name" value="Sialidases"/>
    <property type="match status" value="1"/>
</dbReference>
<gene>
    <name evidence="2" type="ORF">SAMN05216276_10534</name>
</gene>
<feature type="compositionally biased region" description="Polar residues" evidence="1">
    <location>
        <begin position="15"/>
        <end position="41"/>
    </location>
</feature>
<evidence type="ECO:0000256" key="1">
    <source>
        <dbReference type="SAM" id="MobiDB-lite"/>
    </source>
</evidence>
<dbReference type="OrthoDB" id="9804333at2"/>
<feature type="region of interest" description="Disordered" evidence="1">
    <location>
        <begin position="701"/>
        <end position="734"/>
    </location>
</feature>
<dbReference type="AlphaFoldDB" id="A0A239N9C7"/>
<keyword evidence="3" id="KW-1185">Reference proteome</keyword>
<dbReference type="Proteomes" id="UP000198282">
    <property type="component" value="Unassembled WGS sequence"/>
</dbReference>
<dbReference type="Gene3D" id="2.120.10.10">
    <property type="match status" value="1"/>
</dbReference>
<dbReference type="NCBIfam" id="NF038032">
    <property type="entry name" value="CehA_McbA_metalo"/>
    <property type="match status" value="1"/>
</dbReference>
<feature type="region of interest" description="Disordered" evidence="1">
    <location>
        <begin position="568"/>
        <end position="588"/>
    </location>
</feature>
<dbReference type="RefSeq" id="WP_089211742.1">
    <property type="nucleotide sequence ID" value="NZ_FZOD01000053.1"/>
</dbReference>
<reference evidence="2 3" key="1">
    <citation type="submission" date="2017-06" db="EMBL/GenBank/DDBJ databases">
        <authorList>
            <person name="Kim H.J."/>
            <person name="Triplett B.A."/>
        </authorList>
    </citation>
    <scope>NUCLEOTIDE SEQUENCE [LARGE SCALE GENOMIC DNA]</scope>
    <source>
        <strain evidence="2 3">CGMCC 4.2132</strain>
    </source>
</reference>
<organism evidence="2 3">
    <name type="scientific">Streptosporangium subroseum</name>
    <dbReference type="NCBI Taxonomy" id="106412"/>
    <lineage>
        <taxon>Bacteria</taxon>
        <taxon>Bacillati</taxon>
        <taxon>Actinomycetota</taxon>
        <taxon>Actinomycetes</taxon>
        <taxon>Streptosporangiales</taxon>
        <taxon>Streptosporangiaceae</taxon>
        <taxon>Streptosporangium</taxon>
    </lineage>
</organism>